<proteinExistence type="inferred from homology"/>
<dbReference type="PANTHER" id="PTHR15108">
    <property type="entry name" value="N-ACYLGLUCOSAMINE-2-EPIMERASE"/>
    <property type="match status" value="1"/>
</dbReference>
<dbReference type="GO" id="GO:0005975">
    <property type="term" value="P:carbohydrate metabolic process"/>
    <property type="evidence" value="ECO:0007669"/>
    <property type="project" value="InterPro"/>
</dbReference>
<dbReference type="AlphaFoldDB" id="A0A922T8I6"/>
<dbReference type="Pfam" id="PF07221">
    <property type="entry name" value="GlcNAc_2-epim"/>
    <property type="match status" value="1"/>
</dbReference>
<organism evidence="3 4">
    <name type="scientific">Pseudorhizobium pelagicum</name>
    <dbReference type="NCBI Taxonomy" id="1509405"/>
    <lineage>
        <taxon>Bacteria</taxon>
        <taxon>Pseudomonadati</taxon>
        <taxon>Pseudomonadota</taxon>
        <taxon>Alphaproteobacteria</taxon>
        <taxon>Hyphomicrobiales</taxon>
        <taxon>Rhizobiaceae</taxon>
        <taxon>Rhizobium/Agrobacterium group</taxon>
        <taxon>Pseudorhizobium</taxon>
    </lineage>
</organism>
<accession>A0A922T8I6</accession>
<keyword evidence="2" id="KW-0413">Isomerase</keyword>
<name>A0A922T8I6_9HYPH</name>
<dbReference type="Proteomes" id="UP000052167">
    <property type="component" value="Unassembled WGS sequence"/>
</dbReference>
<evidence type="ECO:0000313" key="4">
    <source>
        <dbReference type="Proteomes" id="UP000052167"/>
    </source>
</evidence>
<protein>
    <recommendedName>
        <fullName evidence="5">Mannose-6-phosphate isomerase</fullName>
    </recommendedName>
</protein>
<dbReference type="InterPro" id="IPR008928">
    <property type="entry name" value="6-hairpin_glycosidase_sf"/>
</dbReference>
<reference evidence="3 4" key="1">
    <citation type="submission" date="2014-06" db="EMBL/GenBank/DDBJ databases">
        <title>Rhizobium pelagicum/R2-400B4.</title>
        <authorList>
            <person name="Kimes N.E."/>
            <person name="Lopez-Perez M."/>
        </authorList>
    </citation>
    <scope>NUCLEOTIDE SEQUENCE [LARGE SCALE GENOMIC DNA]</scope>
    <source>
        <strain evidence="3 4">R2-400B4</strain>
    </source>
</reference>
<evidence type="ECO:0008006" key="5">
    <source>
        <dbReference type="Google" id="ProtNLM"/>
    </source>
</evidence>
<evidence type="ECO:0000313" key="3">
    <source>
        <dbReference type="EMBL" id="KEQ04141.1"/>
    </source>
</evidence>
<dbReference type="GO" id="GO:0016853">
    <property type="term" value="F:isomerase activity"/>
    <property type="evidence" value="ECO:0007669"/>
    <property type="project" value="UniProtKB-KW"/>
</dbReference>
<dbReference type="Gene3D" id="1.50.10.10">
    <property type="match status" value="1"/>
</dbReference>
<dbReference type="RefSeq" id="WP_037168572.1">
    <property type="nucleotide sequence ID" value="NZ_CAJXID010000033.1"/>
</dbReference>
<sequence length="393" mass="43369">MMTARNFAHDFVPAWIGLAQDRQFGGVVERLDGDGHPVQGEPKTTLVQARTIFALAQLYLVTGNKTLLVAARDIHAFMATHLRLPHGGYRYSVEPNGVPGTDPKGAVCRAYDQSFALLALVTLRKADPALVGDDAITELWSFIETLVEPATGALYENDVMAGRGARVGDRRAQNPQMHMLEALLQAYELTGESQWLQRATAYVALAERYFIDPSTGAVREFVAYDLSPLQGAEGERREPGHQYEWAWLLERFVELGGDGKVKPLADRMAAFADSHGVRQSQDALDGAPFDAVDAGGRVTEATHLLWPLTEAGKLACLHHLQGRKGAADRARELERLIFSFYFNPTGLRWVNQLDGAGSVLWDDALSRLIYHVLLFVTEGARAGVWVMDYHQAD</sequence>
<comment type="caution">
    <text evidence="3">The sequence shown here is derived from an EMBL/GenBank/DDBJ whole genome shotgun (WGS) entry which is preliminary data.</text>
</comment>
<dbReference type="EMBL" id="JOKJ01000027">
    <property type="protein sequence ID" value="KEQ04141.1"/>
    <property type="molecule type" value="Genomic_DNA"/>
</dbReference>
<gene>
    <name evidence="3" type="ORF">GV68_13850</name>
</gene>
<keyword evidence="4" id="KW-1185">Reference proteome</keyword>
<evidence type="ECO:0000256" key="1">
    <source>
        <dbReference type="ARBA" id="ARBA00008558"/>
    </source>
</evidence>
<dbReference type="InterPro" id="IPR010819">
    <property type="entry name" value="AGE/CE"/>
</dbReference>
<evidence type="ECO:0000256" key="2">
    <source>
        <dbReference type="ARBA" id="ARBA00023235"/>
    </source>
</evidence>
<dbReference type="InterPro" id="IPR012341">
    <property type="entry name" value="6hp_glycosidase-like_sf"/>
</dbReference>
<dbReference type="SUPFAM" id="SSF48208">
    <property type="entry name" value="Six-hairpin glycosidases"/>
    <property type="match status" value="1"/>
</dbReference>
<dbReference type="OrthoDB" id="9806359at2"/>
<comment type="similarity">
    <text evidence="1">Belongs to the N-acylglucosamine 2-epimerase family.</text>
</comment>